<evidence type="ECO:0000313" key="3">
    <source>
        <dbReference type="Proteomes" id="UP000270219"/>
    </source>
</evidence>
<dbReference type="PANTHER" id="PTHR45036:SF1">
    <property type="entry name" value="METHYLTRANSFERASE LIKE 7A"/>
    <property type="match status" value="1"/>
</dbReference>
<dbReference type="EMBL" id="RCHR01000003">
    <property type="protein sequence ID" value="RLL45446.1"/>
    <property type="molecule type" value="Genomic_DNA"/>
</dbReference>
<dbReference type="PANTHER" id="PTHR45036">
    <property type="entry name" value="METHYLTRANSFERASE LIKE 7B"/>
    <property type="match status" value="1"/>
</dbReference>
<keyword evidence="2" id="KW-0489">Methyltransferase</keyword>
<gene>
    <name evidence="2" type="ORF">D8M04_11380</name>
</gene>
<dbReference type="Proteomes" id="UP000270219">
    <property type="component" value="Unassembled WGS sequence"/>
</dbReference>
<dbReference type="RefSeq" id="WP_121523032.1">
    <property type="nucleotide sequence ID" value="NZ_RCHR01000003.1"/>
</dbReference>
<dbReference type="GO" id="GO:0032259">
    <property type="term" value="P:methylation"/>
    <property type="evidence" value="ECO:0007669"/>
    <property type="project" value="UniProtKB-KW"/>
</dbReference>
<sequence>MKKEKLQKKYDKQARMYDNHRNEYLHKWRNKLLAKASGSVLEVGVGAGANFPFYQEATEHITAVDMSIEMIKRAKRRAAQYNLQTTFLQKDVDELHFKAESFDCIVSSLTVCAYPDPVSTLQRFSHWCKKDGRILLLEHGISPHAFLKMAQHAIDPLYKIISGCHCNRDILNLLKKANINVINVDRQWKGMLYVIEASPAQ</sequence>
<dbReference type="GO" id="GO:0008168">
    <property type="term" value="F:methyltransferase activity"/>
    <property type="evidence" value="ECO:0007669"/>
    <property type="project" value="UniProtKB-KW"/>
</dbReference>
<keyword evidence="2" id="KW-0808">Transferase</keyword>
<proteinExistence type="predicted"/>
<dbReference type="InterPro" id="IPR029063">
    <property type="entry name" value="SAM-dependent_MTases_sf"/>
</dbReference>
<dbReference type="Pfam" id="PF13649">
    <property type="entry name" value="Methyltransf_25"/>
    <property type="match status" value="1"/>
</dbReference>
<organism evidence="2 3">
    <name type="scientific">Oceanobacillus piezotolerans</name>
    <dbReference type="NCBI Taxonomy" id="2448030"/>
    <lineage>
        <taxon>Bacteria</taxon>
        <taxon>Bacillati</taxon>
        <taxon>Bacillota</taxon>
        <taxon>Bacilli</taxon>
        <taxon>Bacillales</taxon>
        <taxon>Bacillaceae</taxon>
        <taxon>Oceanobacillus</taxon>
    </lineage>
</organism>
<dbReference type="InterPro" id="IPR041698">
    <property type="entry name" value="Methyltransf_25"/>
</dbReference>
<keyword evidence="3" id="KW-1185">Reference proteome</keyword>
<dbReference type="SUPFAM" id="SSF53335">
    <property type="entry name" value="S-adenosyl-L-methionine-dependent methyltransferases"/>
    <property type="match status" value="1"/>
</dbReference>
<dbReference type="CDD" id="cd02440">
    <property type="entry name" value="AdoMet_MTases"/>
    <property type="match status" value="1"/>
</dbReference>
<name>A0A498D7L6_9BACI</name>
<comment type="caution">
    <text evidence="2">The sequence shown here is derived from an EMBL/GenBank/DDBJ whole genome shotgun (WGS) entry which is preliminary data.</text>
</comment>
<dbReference type="Gene3D" id="3.40.50.150">
    <property type="entry name" value="Vaccinia Virus protein VP39"/>
    <property type="match status" value="1"/>
</dbReference>
<evidence type="ECO:0000313" key="2">
    <source>
        <dbReference type="EMBL" id="RLL45446.1"/>
    </source>
</evidence>
<dbReference type="OrthoDB" id="9772751at2"/>
<dbReference type="AlphaFoldDB" id="A0A498D7L6"/>
<evidence type="ECO:0000259" key="1">
    <source>
        <dbReference type="Pfam" id="PF13649"/>
    </source>
</evidence>
<dbReference type="InterPro" id="IPR052356">
    <property type="entry name" value="Thiol_S-MT"/>
</dbReference>
<protein>
    <submittedName>
        <fullName evidence="2">Class I SAM-dependent methyltransferase</fullName>
    </submittedName>
</protein>
<reference evidence="2 3" key="1">
    <citation type="submission" date="2018-10" db="EMBL/GenBank/DDBJ databases">
        <title>Oceanobacillus sp. YLB-02 draft genome.</title>
        <authorList>
            <person name="Yu L."/>
        </authorList>
    </citation>
    <scope>NUCLEOTIDE SEQUENCE [LARGE SCALE GENOMIC DNA]</scope>
    <source>
        <strain evidence="2 3">YLB-02</strain>
    </source>
</reference>
<feature type="domain" description="Methyltransferase" evidence="1">
    <location>
        <begin position="40"/>
        <end position="132"/>
    </location>
</feature>
<accession>A0A498D7L6</accession>